<feature type="region of interest" description="Disordered" evidence="1">
    <location>
        <begin position="1"/>
        <end position="80"/>
    </location>
</feature>
<evidence type="ECO:0000256" key="1">
    <source>
        <dbReference type="SAM" id="MobiDB-lite"/>
    </source>
</evidence>
<evidence type="ECO:0000313" key="2">
    <source>
        <dbReference type="EMBL" id="OPJ79296.1"/>
    </source>
</evidence>
<reference evidence="2 3" key="1">
    <citation type="submission" date="2016-02" db="EMBL/GenBank/DDBJ databases">
        <title>Band-tailed pigeon sequencing and assembly.</title>
        <authorList>
            <person name="Soares A.E."/>
            <person name="Novak B.J."/>
            <person name="Rice E.S."/>
            <person name="O'Connell B."/>
            <person name="Chang D."/>
            <person name="Weber S."/>
            <person name="Shapiro B."/>
        </authorList>
    </citation>
    <scope>NUCLEOTIDE SEQUENCE [LARGE SCALE GENOMIC DNA]</scope>
    <source>
        <strain evidence="2">BTP2013</strain>
        <tissue evidence="2">Blood</tissue>
    </source>
</reference>
<evidence type="ECO:0000313" key="3">
    <source>
        <dbReference type="Proteomes" id="UP000190648"/>
    </source>
</evidence>
<sequence>MTRLFGPISPSLREQETPQTIRKAPCGSPASQPATSRLSPQRCPARLRTAGGARPGRDGAEARPEPSGAVLPAGGRGAQV</sequence>
<feature type="compositionally biased region" description="Basic and acidic residues" evidence="1">
    <location>
        <begin position="55"/>
        <end position="64"/>
    </location>
</feature>
<keyword evidence="3" id="KW-1185">Reference proteome</keyword>
<comment type="caution">
    <text evidence="2">The sequence shown here is derived from an EMBL/GenBank/DDBJ whole genome shotgun (WGS) entry which is preliminary data.</text>
</comment>
<proteinExistence type="predicted"/>
<dbReference type="Proteomes" id="UP000190648">
    <property type="component" value="Unassembled WGS sequence"/>
</dbReference>
<organism evidence="2 3">
    <name type="scientific">Patagioenas fasciata monilis</name>
    <dbReference type="NCBI Taxonomy" id="372326"/>
    <lineage>
        <taxon>Eukaryota</taxon>
        <taxon>Metazoa</taxon>
        <taxon>Chordata</taxon>
        <taxon>Craniata</taxon>
        <taxon>Vertebrata</taxon>
        <taxon>Euteleostomi</taxon>
        <taxon>Archelosauria</taxon>
        <taxon>Archosauria</taxon>
        <taxon>Dinosauria</taxon>
        <taxon>Saurischia</taxon>
        <taxon>Theropoda</taxon>
        <taxon>Coelurosauria</taxon>
        <taxon>Aves</taxon>
        <taxon>Neognathae</taxon>
        <taxon>Neoaves</taxon>
        <taxon>Columbimorphae</taxon>
        <taxon>Columbiformes</taxon>
        <taxon>Columbidae</taxon>
        <taxon>Patagioenas</taxon>
    </lineage>
</organism>
<feature type="compositionally biased region" description="Polar residues" evidence="1">
    <location>
        <begin position="29"/>
        <end position="39"/>
    </location>
</feature>
<dbReference type="EMBL" id="LSYS01004732">
    <property type="protein sequence ID" value="OPJ79296.1"/>
    <property type="molecule type" value="Genomic_DNA"/>
</dbReference>
<dbReference type="AlphaFoldDB" id="A0A1V4K4D8"/>
<accession>A0A1V4K4D8</accession>
<gene>
    <name evidence="2" type="ORF">AV530_005174</name>
</gene>
<name>A0A1V4K4D8_PATFA</name>
<protein>
    <submittedName>
        <fullName evidence="2">Uncharacterized protein</fullName>
    </submittedName>
</protein>